<accession>A0A383DCB3</accession>
<dbReference type="InterPro" id="IPR023214">
    <property type="entry name" value="HAD_sf"/>
</dbReference>
<feature type="non-terminal residue" evidence="1">
    <location>
        <position position="157"/>
    </location>
</feature>
<dbReference type="NCBIfam" id="TIGR01549">
    <property type="entry name" value="HAD-SF-IA-v1"/>
    <property type="match status" value="1"/>
</dbReference>
<sequence>MLNEFIINNNDPEAIILGDLGSGFTYDLLTKIFKKLKAGSDLIAMHKNRFWITKGGLSLDIGPFVSALEYAVDRRAIVVGKPNPEYFKMAIKDWDILPENIMMIGDDIEIDIKGAQNCNIKGGLVKTGKYDKLKVKSTGIKPDCILSTLADLKKLFF</sequence>
<feature type="non-terminal residue" evidence="1">
    <location>
        <position position="1"/>
    </location>
</feature>
<proteinExistence type="predicted"/>
<protein>
    <submittedName>
        <fullName evidence="1">Uncharacterized protein</fullName>
    </submittedName>
</protein>
<dbReference type="EMBL" id="UINC01216039">
    <property type="protein sequence ID" value="SVE42011.1"/>
    <property type="molecule type" value="Genomic_DNA"/>
</dbReference>
<reference evidence="1" key="1">
    <citation type="submission" date="2018-05" db="EMBL/GenBank/DDBJ databases">
        <authorList>
            <person name="Lanie J.A."/>
            <person name="Ng W.-L."/>
            <person name="Kazmierczak K.M."/>
            <person name="Andrzejewski T.M."/>
            <person name="Davidsen T.M."/>
            <person name="Wayne K.J."/>
            <person name="Tettelin H."/>
            <person name="Glass J.I."/>
            <person name="Rusch D."/>
            <person name="Podicherti R."/>
            <person name="Tsui H.-C.T."/>
            <person name="Winkler M.E."/>
        </authorList>
    </citation>
    <scope>NUCLEOTIDE SEQUENCE</scope>
</reference>
<dbReference type="GO" id="GO:0005737">
    <property type="term" value="C:cytoplasm"/>
    <property type="evidence" value="ECO:0007669"/>
    <property type="project" value="TreeGrafter"/>
</dbReference>
<dbReference type="GO" id="GO:0016791">
    <property type="term" value="F:phosphatase activity"/>
    <property type="evidence" value="ECO:0007669"/>
    <property type="project" value="TreeGrafter"/>
</dbReference>
<dbReference type="SUPFAM" id="SSF56784">
    <property type="entry name" value="HAD-like"/>
    <property type="match status" value="1"/>
</dbReference>
<evidence type="ECO:0000313" key="1">
    <source>
        <dbReference type="EMBL" id="SVE42011.1"/>
    </source>
</evidence>
<dbReference type="AlphaFoldDB" id="A0A383DCB3"/>
<organism evidence="1">
    <name type="scientific">marine metagenome</name>
    <dbReference type="NCBI Taxonomy" id="408172"/>
    <lineage>
        <taxon>unclassified sequences</taxon>
        <taxon>metagenomes</taxon>
        <taxon>ecological metagenomes</taxon>
    </lineage>
</organism>
<dbReference type="Pfam" id="PF13242">
    <property type="entry name" value="Hydrolase_like"/>
    <property type="match status" value="1"/>
</dbReference>
<dbReference type="Gene3D" id="3.40.50.1000">
    <property type="entry name" value="HAD superfamily/HAD-like"/>
    <property type="match status" value="1"/>
</dbReference>
<dbReference type="PANTHER" id="PTHR19288:SF46">
    <property type="entry name" value="HALOACID DEHALOGENASE-LIKE HYDROLASE DOMAIN-CONTAINING PROTEIN 2"/>
    <property type="match status" value="1"/>
</dbReference>
<dbReference type="PANTHER" id="PTHR19288">
    <property type="entry name" value="4-NITROPHENYLPHOSPHATASE-RELATED"/>
    <property type="match status" value="1"/>
</dbReference>
<name>A0A383DCB3_9ZZZZ</name>
<gene>
    <name evidence="1" type="ORF">METZ01_LOCUS494865</name>
</gene>
<dbReference type="InterPro" id="IPR006439">
    <property type="entry name" value="HAD-SF_hydro_IA"/>
</dbReference>
<dbReference type="InterPro" id="IPR036412">
    <property type="entry name" value="HAD-like_sf"/>
</dbReference>